<reference evidence="2 3" key="1">
    <citation type="submission" date="2015-01" db="EMBL/GenBank/DDBJ databases">
        <title>Evolution of Trichinella species and genotypes.</title>
        <authorList>
            <person name="Korhonen P.K."/>
            <person name="Edoardo P."/>
            <person name="Giuseppe L.R."/>
            <person name="Gasser R.B."/>
        </authorList>
    </citation>
    <scope>NUCLEOTIDE SEQUENCE [LARGE SCALE GENOMIC DNA]</scope>
    <source>
        <strain evidence="2">ISS1980</strain>
    </source>
</reference>
<dbReference type="Proteomes" id="UP000054843">
    <property type="component" value="Unassembled WGS sequence"/>
</dbReference>
<name>A0A0V1M8A2_9BILA</name>
<gene>
    <name evidence="1" type="ORF">T10_2281</name>
    <name evidence="2" type="ORF">T10_539</name>
</gene>
<organism evidence="2 3">
    <name type="scientific">Trichinella papuae</name>
    <dbReference type="NCBI Taxonomy" id="268474"/>
    <lineage>
        <taxon>Eukaryota</taxon>
        <taxon>Metazoa</taxon>
        <taxon>Ecdysozoa</taxon>
        <taxon>Nematoda</taxon>
        <taxon>Enoplea</taxon>
        <taxon>Dorylaimia</taxon>
        <taxon>Trichinellida</taxon>
        <taxon>Trichinellidae</taxon>
        <taxon>Trichinella</taxon>
    </lineage>
</organism>
<protein>
    <submittedName>
        <fullName evidence="2">Uncharacterized protein</fullName>
    </submittedName>
</protein>
<keyword evidence="3" id="KW-1185">Reference proteome</keyword>
<accession>A0A0V1M8A2</accession>
<dbReference type="EMBL" id="JYDO01000253">
    <property type="protein sequence ID" value="KRZ66274.1"/>
    <property type="molecule type" value="Genomic_DNA"/>
</dbReference>
<evidence type="ECO:0000313" key="2">
    <source>
        <dbReference type="EMBL" id="KRZ67760.1"/>
    </source>
</evidence>
<evidence type="ECO:0000313" key="3">
    <source>
        <dbReference type="Proteomes" id="UP000054843"/>
    </source>
</evidence>
<comment type="caution">
    <text evidence="2">The sequence shown here is derived from an EMBL/GenBank/DDBJ whole genome shotgun (WGS) entry which is preliminary data.</text>
</comment>
<dbReference type="EMBL" id="JYDO01000186">
    <property type="protein sequence ID" value="KRZ67760.1"/>
    <property type="molecule type" value="Genomic_DNA"/>
</dbReference>
<dbReference type="AlphaFoldDB" id="A0A0V1M8A2"/>
<proteinExistence type="predicted"/>
<evidence type="ECO:0000313" key="1">
    <source>
        <dbReference type="EMBL" id="KRZ66274.1"/>
    </source>
</evidence>
<sequence>MNMLMSSKDHVVQLYANMLEHHGDVQRLVHKWLCQLLNNGVARPIWRFSTLLPLIFTPYSAGQMVNTYGQMQKWPSQVRHNRLSLAINSCKWISLTQFF</sequence>